<organism evidence="2 3">
    <name type="scientific">Leifsonia aquatica ATCC 14665</name>
    <dbReference type="NCBI Taxonomy" id="1358026"/>
    <lineage>
        <taxon>Bacteria</taxon>
        <taxon>Bacillati</taxon>
        <taxon>Actinomycetota</taxon>
        <taxon>Actinomycetes</taxon>
        <taxon>Micrococcales</taxon>
        <taxon>Microbacteriaceae</taxon>
        <taxon>Leifsonia</taxon>
    </lineage>
</organism>
<evidence type="ECO:0000256" key="1">
    <source>
        <dbReference type="SAM" id="MobiDB-lite"/>
    </source>
</evidence>
<gene>
    <name evidence="2" type="ORF">N136_00495</name>
</gene>
<protein>
    <submittedName>
        <fullName evidence="2">Uncharacterized protein</fullName>
    </submittedName>
</protein>
<proteinExistence type="predicted"/>
<dbReference type="HOGENOM" id="CLU_2973950_0_0_11"/>
<dbReference type="PATRIC" id="fig|1358026.3.peg.428"/>
<comment type="caution">
    <text evidence="2">The sequence shown here is derived from an EMBL/GenBank/DDBJ whole genome shotgun (WGS) entry which is preliminary data.</text>
</comment>
<feature type="compositionally biased region" description="Basic and acidic residues" evidence="1">
    <location>
        <begin position="11"/>
        <end position="23"/>
    </location>
</feature>
<evidence type="ECO:0000313" key="3">
    <source>
        <dbReference type="Proteomes" id="UP000016605"/>
    </source>
</evidence>
<dbReference type="Proteomes" id="UP000016605">
    <property type="component" value="Unassembled WGS sequence"/>
</dbReference>
<name>U2TEJ2_LEIAQ</name>
<reference evidence="2 3" key="1">
    <citation type="submission" date="2013-08" db="EMBL/GenBank/DDBJ databases">
        <authorList>
            <person name="Weinstock G."/>
            <person name="Sodergren E."/>
            <person name="Wylie T."/>
            <person name="Fulton L."/>
            <person name="Fulton R."/>
            <person name="Fronick C."/>
            <person name="O'Laughlin M."/>
            <person name="Godfrey J."/>
            <person name="Miner T."/>
            <person name="Herter B."/>
            <person name="Appelbaum E."/>
            <person name="Cordes M."/>
            <person name="Lek S."/>
            <person name="Wollam A."/>
            <person name="Pepin K.H."/>
            <person name="Palsikar V.B."/>
            <person name="Mitreva M."/>
            <person name="Wilson R.K."/>
        </authorList>
    </citation>
    <scope>NUCLEOTIDE SEQUENCE [LARGE SCALE GENOMIC DNA]</scope>
    <source>
        <strain evidence="2 3">ATCC 14665</strain>
    </source>
</reference>
<dbReference type="AlphaFoldDB" id="U2TEJ2"/>
<accession>U2TEJ2</accession>
<feature type="region of interest" description="Disordered" evidence="1">
    <location>
        <begin position="1"/>
        <end position="23"/>
    </location>
</feature>
<dbReference type="EMBL" id="AWVQ01000043">
    <property type="protein sequence ID" value="ERK73102.1"/>
    <property type="molecule type" value="Genomic_DNA"/>
</dbReference>
<evidence type="ECO:0000313" key="2">
    <source>
        <dbReference type="EMBL" id="ERK73102.1"/>
    </source>
</evidence>
<sequence length="58" mass="6504">MALTPLPVTDAARREARSVEDRASSVSTVVHRCLSTLRKTPRGRFSPVLISLWRVTRV</sequence>